<keyword evidence="1" id="KW-0472">Membrane</keyword>
<dbReference type="Pfam" id="PF18895">
    <property type="entry name" value="T4SS_pilin"/>
    <property type="match status" value="1"/>
</dbReference>
<name>A0A1F7Z231_9BACT</name>
<organism evidence="2 3">
    <name type="scientific">Candidatus Woesebacteria bacterium RIFCSPHIGHO2_02_FULL_39_13</name>
    <dbReference type="NCBI Taxonomy" id="1802505"/>
    <lineage>
        <taxon>Bacteria</taxon>
        <taxon>Candidatus Woeseibacteriota</taxon>
    </lineage>
</organism>
<keyword evidence="1" id="KW-1133">Transmembrane helix</keyword>
<comment type="caution">
    <text evidence="2">The sequence shown here is derived from an EMBL/GenBank/DDBJ whole genome shotgun (WGS) entry which is preliminary data.</text>
</comment>
<dbReference type="InterPro" id="IPR043993">
    <property type="entry name" value="T4SS_pilin"/>
</dbReference>
<proteinExistence type="predicted"/>
<evidence type="ECO:0000256" key="1">
    <source>
        <dbReference type="SAM" id="Phobius"/>
    </source>
</evidence>
<evidence type="ECO:0000313" key="2">
    <source>
        <dbReference type="EMBL" id="OGM33683.1"/>
    </source>
</evidence>
<protein>
    <submittedName>
        <fullName evidence="2">Uncharacterized protein</fullName>
    </submittedName>
</protein>
<dbReference type="Proteomes" id="UP000177169">
    <property type="component" value="Unassembled WGS sequence"/>
</dbReference>
<keyword evidence="1" id="KW-0812">Transmembrane</keyword>
<feature type="transmembrane region" description="Helical" evidence="1">
    <location>
        <begin position="23"/>
        <end position="46"/>
    </location>
</feature>
<evidence type="ECO:0000313" key="3">
    <source>
        <dbReference type="Proteomes" id="UP000177169"/>
    </source>
</evidence>
<dbReference type="AlphaFoldDB" id="A0A1F7Z231"/>
<reference evidence="2 3" key="1">
    <citation type="journal article" date="2016" name="Nat. Commun.">
        <title>Thousands of microbial genomes shed light on interconnected biogeochemical processes in an aquifer system.</title>
        <authorList>
            <person name="Anantharaman K."/>
            <person name="Brown C.T."/>
            <person name="Hug L.A."/>
            <person name="Sharon I."/>
            <person name="Castelle C.J."/>
            <person name="Probst A.J."/>
            <person name="Thomas B.C."/>
            <person name="Singh A."/>
            <person name="Wilkins M.J."/>
            <person name="Karaoz U."/>
            <person name="Brodie E.L."/>
            <person name="Williams K.H."/>
            <person name="Hubbard S.S."/>
            <person name="Banfield J.F."/>
        </authorList>
    </citation>
    <scope>NUCLEOTIDE SEQUENCE [LARGE SCALE GENOMIC DNA]</scope>
</reference>
<dbReference type="STRING" id="1802505.A3D01_06055"/>
<sequence>MGSFRIFPEGQFASLNTISIEGLISAAVMVSLIIASLSFVFSLLFGGIKWTASGGKKERVDEAKNQIASALIGILIVFSAWAIINFISVFFGVNLLTFNIPSIQP</sequence>
<accession>A0A1F7Z231</accession>
<gene>
    <name evidence="2" type="ORF">A3D01_06055</name>
</gene>
<feature type="transmembrane region" description="Helical" evidence="1">
    <location>
        <begin position="67"/>
        <end position="91"/>
    </location>
</feature>
<dbReference type="EMBL" id="MGGR01000015">
    <property type="protein sequence ID" value="OGM33683.1"/>
    <property type="molecule type" value="Genomic_DNA"/>
</dbReference>